<dbReference type="EnsemblProtists" id="HpaT813115">
    <property type="protein sequence ID" value="HpaP813115"/>
    <property type="gene ID" value="HpaG813115"/>
</dbReference>
<dbReference type="AlphaFoldDB" id="M4C200"/>
<dbReference type="HOGENOM" id="CLU_085218_0_0_1"/>
<accession>M4C200</accession>
<evidence type="ECO:0000256" key="1">
    <source>
        <dbReference type="SAM" id="MobiDB-lite"/>
    </source>
</evidence>
<reference evidence="3" key="1">
    <citation type="journal article" date="2010" name="Science">
        <title>Signatures of adaptation to obligate biotrophy in the Hyaloperonospora arabidopsidis genome.</title>
        <authorList>
            <person name="Baxter L."/>
            <person name="Tripathy S."/>
            <person name="Ishaque N."/>
            <person name="Boot N."/>
            <person name="Cabral A."/>
            <person name="Kemen E."/>
            <person name="Thines M."/>
            <person name="Ah-Fong A."/>
            <person name="Anderson R."/>
            <person name="Badejoko W."/>
            <person name="Bittner-Eddy P."/>
            <person name="Boore J.L."/>
            <person name="Chibucos M.C."/>
            <person name="Coates M."/>
            <person name="Dehal P."/>
            <person name="Delehaunty K."/>
            <person name="Dong S."/>
            <person name="Downton P."/>
            <person name="Dumas B."/>
            <person name="Fabro G."/>
            <person name="Fronick C."/>
            <person name="Fuerstenberg S.I."/>
            <person name="Fulton L."/>
            <person name="Gaulin E."/>
            <person name="Govers F."/>
            <person name="Hughes L."/>
            <person name="Humphray S."/>
            <person name="Jiang R.H."/>
            <person name="Judelson H."/>
            <person name="Kamoun S."/>
            <person name="Kyung K."/>
            <person name="Meijer H."/>
            <person name="Minx P."/>
            <person name="Morris P."/>
            <person name="Nelson J."/>
            <person name="Phuntumart V."/>
            <person name="Qutob D."/>
            <person name="Rehmany A."/>
            <person name="Rougon-Cardoso A."/>
            <person name="Ryden P."/>
            <person name="Torto-Alalibo T."/>
            <person name="Studholme D."/>
            <person name="Wang Y."/>
            <person name="Win J."/>
            <person name="Wood J."/>
            <person name="Clifton S.W."/>
            <person name="Rogers J."/>
            <person name="Van den Ackerveken G."/>
            <person name="Jones J.D."/>
            <person name="McDowell J.M."/>
            <person name="Beynon J."/>
            <person name="Tyler B.M."/>
        </authorList>
    </citation>
    <scope>NUCLEOTIDE SEQUENCE [LARGE SCALE GENOMIC DNA]</scope>
    <source>
        <strain evidence="3">Emoy2</strain>
    </source>
</reference>
<protein>
    <submittedName>
        <fullName evidence="2">Uncharacterized protein</fullName>
    </submittedName>
</protein>
<dbReference type="Proteomes" id="UP000011713">
    <property type="component" value="Unassembled WGS sequence"/>
</dbReference>
<reference evidence="2" key="2">
    <citation type="submission" date="2015-06" db="UniProtKB">
        <authorList>
            <consortium name="EnsemblProtists"/>
        </authorList>
    </citation>
    <scope>IDENTIFICATION</scope>
    <source>
        <strain evidence="2">Emoy2</strain>
    </source>
</reference>
<feature type="region of interest" description="Disordered" evidence="1">
    <location>
        <begin position="18"/>
        <end position="55"/>
    </location>
</feature>
<keyword evidence="3" id="KW-1185">Reference proteome</keyword>
<evidence type="ECO:0000313" key="3">
    <source>
        <dbReference type="Proteomes" id="UP000011713"/>
    </source>
</evidence>
<dbReference type="VEuPathDB" id="FungiDB:HpaG813115"/>
<sequence length="237" mass="25143">MIQRLLASYIYRKRGIASGTAKQPPRTVPTAAEPRDPCPSDLPPPSSQESDGSQPQVLDVTMAERTVTFGNTMCLNDLDGGAITPPPCSASVPIPAELAKAIVEELKVSSGVIEEPSGLTTRPAASMGDLCTQVEVRSPIEHFSASDPHDQTLCTTRVRNIPDNASASPLSGDCCSTGKYENNSASTAAIRKWVIQHREVATLLATMPVEPKGQMAWINSCALEMAELVSGLPYPVA</sequence>
<dbReference type="InParanoid" id="M4C200"/>
<organism evidence="2 3">
    <name type="scientific">Hyaloperonospora arabidopsidis (strain Emoy2)</name>
    <name type="common">Downy mildew agent</name>
    <name type="synonym">Peronospora arabidopsidis</name>
    <dbReference type="NCBI Taxonomy" id="559515"/>
    <lineage>
        <taxon>Eukaryota</taxon>
        <taxon>Sar</taxon>
        <taxon>Stramenopiles</taxon>
        <taxon>Oomycota</taxon>
        <taxon>Peronosporomycetes</taxon>
        <taxon>Peronosporales</taxon>
        <taxon>Peronosporaceae</taxon>
        <taxon>Hyaloperonospora</taxon>
    </lineage>
</organism>
<proteinExistence type="predicted"/>
<dbReference type="EMBL" id="JH598110">
    <property type="status" value="NOT_ANNOTATED_CDS"/>
    <property type="molecule type" value="Genomic_DNA"/>
</dbReference>
<name>M4C200_HYAAE</name>
<evidence type="ECO:0000313" key="2">
    <source>
        <dbReference type="EnsemblProtists" id="HpaP813115"/>
    </source>
</evidence>